<comment type="catalytic activity">
    <reaction evidence="10 11">
        <text>D-alanyl-D-alanine + UDP-N-acetyl-alpha-D-muramoyl-L-alanyl-gamma-D-glutamyl-meso-2,6-diaminopimelate + ATP = UDP-N-acetyl-alpha-D-muramoyl-L-alanyl-gamma-D-glutamyl-meso-2,6-diaminopimeloyl-D-alanyl-D-alanine + ADP + phosphate + H(+)</text>
        <dbReference type="Rhea" id="RHEA:28374"/>
        <dbReference type="ChEBI" id="CHEBI:15378"/>
        <dbReference type="ChEBI" id="CHEBI:30616"/>
        <dbReference type="ChEBI" id="CHEBI:43474"/>
        <dbReference type="ChEBI" id="CHEBI:57822"/>
        <dbReference type="ChEBI" id="CHEBI:61386"/>
        <dbReference type="ChEBI" id="CHEBI:83905"/>
        <dbReference type="ChEBI" id="CHEBI:456216"/>
        <dbReference type="EC" id="6.3.2.10"/>
    </reaction>
</comment>
<evidence type="ECO:0000256" key="3">
    <source>
        <dbReference type="ARBA" id="ARBA00022618"/>
    </source>
</evidence>
<name>A0ABT8TFC6_9GAMM</name>
<dbReference type="Pfam" id="PF01225">
    <property type="entry name" value="Mur_ligase"/>
    <property type="match status" value="1"/>
</dbReference>
<dbReference type="Gene3D" id="3.40.1390.10">
    <property type="entry name" value="MurE/MurF, N-terminal domain"/>
    <property type="match status" value="1"/>
</dbReference>
<dbReference type="Pfam" id="PF08245">
    <property type="entry name" value="Mur_ligase_M"/>
    <property type="match status" value="1"/>
</dbReference>
<dbReference type="GO" id="GO:0047480">
    <property type="term" value="F:UDP-N-acetylmuramoyl-tripeptide-D-alanyl-D-alanine ligase activity"/>
    <property type="evidence" value="ECO:0007669"/>
    <property type="project" value="UniProtKB-EC"/>
</dbReference>
<dbReference type="EMBL" id="JAULRT010000059">
    <property type="protein sequence ID" value="MDO3382801.1"/>
    <property type="molecule type" value="Genomic_DNA"/>
</dbReference>
<dbReference type="InterPro" id="IPR013221">
    <property type="entry name" value="Mur_ligase_cen"/>
</dbReference>
<keyword evidence="5 10" id="KW-0067">ATP-binding</keyword>
<dbReference type="Gene3D" id="3.40.1190.10">
    <property type="entry name" value="Mur-like, catalytic domain"/>
    <property type="match status" value="1"/>
</dbReference>
<gene>
    <name evidence="10 15" type="primary">murF</name>
    <name evidence="15" type="ORF">QWI16_11545</name>
</gene>
<feature type="binding site" evidence="10">
    <location>
        <begin position="113"/>
        <end position="119"/>
    </location>
    <ligand>
        <name>ATP</name>
        <dbReference type="ChEBI" id="CHEBI:30616"/>
    </ligand>
</feature>
<dbReference type="EC" id="6.3.2.10" evidence="10 11"/>
<dbReference type="RefSeq" id="WP_302713290.1">
    <property type="nucleotide sequence ID" value="NZ_JAULRT010000059.1"/>
</dbReference>
<evidence type="ECO:0000256" key="6">
    <source>
        <dbReference type="ARBA" id="ARBA00022960"/>
    </source>
</evidence>
<evidence type="ECO:0000259" key="12">
    <source>
        <dbReference type="Pfam" id="PF01225"/>
    </source>
</evidence>
<dbReference type="InterPro" id="IPR004101">
    <property type="entry name" value="Mur_ligase_C"/>
</dbReference>
<comment type="caution">
    <text evidence="15">The sequence shown here is derived from an EMBL/GenBank/DDBJ whole genome shotgun (WGS) entry which is preliminary data.</text>
</comment>
<dbReference type="NCBIfam" id="TIGR01143">
    <property type="entry name" value="murF"/>
    <property type="match status" value="1"/>
</dbReference>
<keyword evidence="16" id="KW-1185">Reference proteome</keyword>
<comment type="similarity">
    <text evidence="10">Belongs to the MurCDEF family. MurF subfamily.</text>
</comment>
<accession>A0ABT8TFC6</accession>
<evidence type="ECO:0000256" key="7">
    <source>
        <dbReference type="ARBA" id="ARBA00022984"/>
    </source>
</evidence>
<evidence type="ECO:0000313" key="15">
    <source>
        <dbReference type="EMBL" id="MDO3382801.1"/>
    </source>
</evidence>
<organism evidence="15 16">
    <name type="scientific">Gilvimarinus algae</name>
    <dbReference type="NCBI Taxonomy" id="3058037"/>
    <lineage>
        <taxon>Bacteria</taxon>
        <taxon>Pseudomonadati</taxon>
        <taxon>Pseudomonadota</taxon>
        <taxon>Gammaproteobacteria</taxon>
        <taxon>Cellvibrionales</taxon>
        <taxon>Cellvibrionaceae</taxon>
        <taxon>Gilvimarinus</taxon>
    </lineage>
</organism>
<sequence length="458" mass="48978">MIGTMSIKQLQRDFSRFFTTLMTADSGPFTRICTDSRKIEPGDFFVALRGPNFDGHNFLADVERAGAVGALVDAIDSACPLAQLQVDDTILGLGEIARINRARFNGPVVAITGSSGKTSVRSMVHNILQCEGPVLATQGNFNNHIGVPLTLLRLTGEERFAVIEMGASAIGEIAYLCELAVPDVALVNNVMPAHLEGFGSLEGVADAKGEIYQGVKADGCSVVNLDDQFAAQWLHQLHDRSRLTFSLSNTVANCYATELEADGHEQRFTLNLLGRSLPVRLAVGGQHNIRNALAAACCAHAVGASDEAIVKGLEAFAPVEGRLTFRKGLGGCTVIDDSYNANPGSVRAAIDVLGDIKGANILVLGDMGELGEEAYLMHAEIGDYASQKKLQAVFTFGVLSQAVSDNFSGPSRHFEDQQDLIEHLLTIVTDSDCTVLIKGSRSARMDRVVRALTEGEKT</sequence>
<dbReference type="SUPFAM" id="SSF63418">
    <property type="entry name" value="MurE/MurF N-terminal domain"/>
    <property type="match status" value="1"/>
</dbReference>
<feature type="domain" description="Mur ligase C-terminal" evidence="13">
    <location>
        <begin position="321"/>
        <end position="441"/>
    </location>
</feature>
<feature type="domain" description="Mur ligase central" evidence="14">
    <location>
        <begin position="111"/>
        <end position="299"/>
    </location>
</feature>
<keyword evidence="1 10" id="KW-0963">Cytoplasm</keyword>
<dbReference type="InterPro" id="IPR005863">
    <property type="entry name" value="UDP-N-AcMur_synth"/>
</dbReference>
<evidence type="ECO:0000256" key="9">
    <source>
        <dbReference type="ARBA" id="ARBA00023316"/>
    </source>
</evidence>
<evidence type="ECO:0000256" key="4">
    <source>
        <dbReference type="ARBA" id="ARBA00022741"/>
    </source>
</evidence>
<feature type="domain" description="Mur ligase N-terminal catalytic" evidence="12">
    <location>
        <begin position="30"/>
        <end position="74"/>
    </location>
</feature>
<evidence type="ECO:0000256" key="8">
    <source>
        <dbReference type="ARBA" id="ARBA00023306"/>
    </source>
</evidence>
<dbReference type="SUPFAM" id="SSF53623">
    <property type="entry name" value="MurD-like peptide ligases, catalytic domain"/>
    <property type="match status" value="1"/>
</dbReference>
<evidence type="ECO:0000256" key="11">
    <source>
        <dbReference type="RuleBase" id="RU004136"/>
    </source>
</evidence>
<keyword evidence="2 10" id="KW-0436">Ligase</keyword>
<evidence type="ECO:0000259" key="13">
    <source>
        <dbReference type="Pfam" id="PF02875"/>
    </source>
</evidence>
<dbReference type="InterPro" id="IPR035911">
    <property type="entry name" value="MurE/MurF_N"/>
</dbReference>
<keyword evidence="3 10" id="KW-0132">Cell division</keyword>
<dbReference type="InterPro" id="IPR036615">
    <property type="entry name" value="Mur_ligase_C_dom_sf"/>
</dbReference>
<dbReference type="Proteomes" id="UP001168380">
    <property type="component" value="Unassembled WGS sequence"/>
</dbReference>
<dbReference type="InterPro" id="IPR051046">
    <property type="entry name" value="MurCDEF_CellWall_CoF430Synth"/>
</dbReference>
<evidence type="ECO:0000256" key="2">
    <source>
        <dbReference type="ARBA" id="ARBA00022598"/>
    </source>
</evidence>
<keyword evidence="4 10" id="KW-0547">Nucleotide-binding</keyword>
<comment type="pathway">
    <text evidence="10 11">Cell wall biogenesis; peptidoglycan biosynthesis.</text>
</comment>
<evidence type="ECO:0000256" key="10">
    <source>
        <dbReference type="HAMAP-Rule" id="MF_02019"/>
    </source>
</evidence>
<dbReference type="PANTHER" id="PTHR43024">
    <property type="entry name" value="UDP-N-ACETYLMURAMOYL-TRIPEPTIDE--D-ALANYL-D-ALANINE LIGASE"/>
    <property type="match status" value="1"/>
</dbReference>
<evidence type="ECO:0000259" key="14">
    <source>
        <dbReference type="Pfam" id="PF08245"/>
    </source>
</evidence>
<comment type="subcellular location">
    <subcellularLocation>
        <location evidence="10 11">Cytoplasm</location>
    </subcellularLocation>
</comment>
<dbReference type="InterPro" id="IPR000713">
    <property type="entry name" value="Mur_ligase_N"/>
</dbReference>
<dbReference type="PANTHER" id="PTHR43024:SF1">
    <property type="entry name" value="UDP-N-ACETYLMURAMOYL-TRIPEPTIDE--D-ALANYL-D-ALANINE LIGASE"/>
    <property type="match status" value="1"/>
</dbReference>
<dbReference type="SUPFAM" id="SSF53244">
    <property type="entry name" value="MurD-like peptide ligases, peptide-binding domain"/>
    <property type="match status" value="1"/>
</dbReference>
<dbReference type="HAMAP" id="MF_02019">
    <property type="entry name" value="MurF"/>
    <property type="match status" value="1"/>
</dbReference>
<protein>
    <recommendedName>
        <fullName evidence="10 11">UDP-N-acetylmuramoyl-tripeptide--D-alanyl-D-alanine ligase</fullName>
        <ecNumber evidence="10 11">6.3.2.10</ecNumber>
    </recommendedName>
    <alternativeName>
        <fullName evidence="10">D-alanyl-D-alanine-adding enzyme</fullName>
    </alternativeName>
</protein>
<evidence type="ECO:0000313" key="16">
    <source>
        <dbReference type="Proteomes" id="UP001168380"/>
    </source>
</evidence>
<keyword evidence="7 10" id="KW-0573">Peptidoglycan synthesis</keyword>
<comment type="function">
    <text evidence="10 11">Involved in cell wall formation. Catalyzes the final step in the synthesis of UDP-N-acetylmuramoyl-pentapeptide, the precursor of murein.</text>
</comment>
<dbReference type="Gene3D" id="3.90.190.20">
    <property type="entry name" value="Mur ligase, C-terminal domain"/>
    <property type="match status" value="1"/>
</dbReference>
<keyword evidence="6 10" id="KW-0133">Cell shape</keyword>
<evidence type="ECO:0000256" key="5">
    <source>
        <dbReference type="ARBA" id="ARBA00022840"/>
    </source>
</evidence>
<evidence type="ECO:0000256" key="1">
    <source>
        <dbReference type="ARBA" id="ARBA00022490"/>
    </source>
</evidence>
<reference evidence="15" key="1">
    <citation type="submission" date="2023-07" db="EMBL/GenBank/DDBJ databases">
        <title>Gilvimarinus algae sp. nov., isolated from the surface of Kelp.</title>
        <authorList>
            <person name="Sun Y.Y."/>
            <person name="Gong Y."/>
            <person name="Du Z.J."/>
        </authorList>
    </citation>
    <scope>NUCLEOTIDE SEQUENCE</scope>
    <source>
        <strain evidence="15">SDUM040014</strain>
    </source>
</reference>
<keyword evidence="8 10" id="KW-0131">Cell cycle</keyword>
<proteinExistence type="inferred from homology"/>
<dbReference type="InterPro" id="IPR036565">
    <property type="entry name" value="Mur-like_cat_sf"/>
</dbReference>
<dbReference type="Pfam" id="PF02875">
    <property type="entry name" value="Mur_ligase_C"/>
    <property type="match status" value="1"/>
</dbReference>
<keyword evidence="9 10" id="KW-0961">Cell wall biogenesis/degradation</keyword>